<keyword evidence="7" id="KW-1185">Reference proteome</keyword>
<dbReference type="Pfam" id="PF00386">
    <property type="entry name" value="C1q"/>
    <property type="match status" value="1"/>
</dbReference>
<proteinExistence type="predicted"/>
<dbReference type="eggNOG" id="ENOG502SE6I">
    <property type="taxonomic scope" value="Eukaryota"/>
</dbReference>
<evidence type="ECO:0000313" key="7">
    <source>
        <dbReference type="Proteomes" id="UP000015104"/>
    </source>
</evidence>
<evidence type="ECO:0000256" key="1">
    <source>
        <dbReference type="ARBA" id="ARBA00004613"/>
    </source>
</evidence>
<feature type="region of interest" description="Disordered" evidence="4">
    <location>
        <begin position="186"/>
        <end position="206"/>
    </location>
</feature>
<dbReference type="GO" id="GO:0005576">
    <property type="term" value="C:extracellular region"/>
    <property type="evidence" value="ECO:0007669"/>
    <property type="project" value="UniProtKB-SubCell"/>
</dbReference>
<reference evidence="6" key="2">
    <citation type="submission" date="2015-06" db="UniProtKB">
        <authorList>
            <consortium name="EnsemblMetazoa"/>
        </authorList>
    </citation>
    <scope>IDENTIFICATION</scope>
</reference>
<dbReference type="InterPro" id="IPR050822">
    <property type="entry name" value="Cerebellin_Synaptic_Org"/>
</dbReference>
<feature type="domain" description="C1q" evidence="5">
    <location>
        <begin position="36"/>
        <end position="173"/>
    </location>
</feature>
<evidence type="ECO:0000256" key="2">
    <source>
        <dbReference type="ARBA" id="ARBA00022525"/>
    </source>
</evidence>
<name>T1KQJ9_TETUR</name>
<evidence type="ECO:0000259" key="5">
    <source>
        <dbReference type="PROSITE" id="PS50871"/>
    </source>
</evidence>
<keyword evidence="3" id="KW-0732">Signal</keyword>
<dbReference type="Gene3D" id="2.60.120.40">
    <property type="match status" value="1"/>
</dbReference>
<dbReference type="EMBL" id="CAEY01000377">
    <property type="status" value="NOT_ANNOTATED_CDS"/>
    <property type="molecule type" value="Genomic_DNA"/>
</dbReference>
<dbReference type="AlphaFoldDB" id="T1KQJ9"/>
<keyword evidence="2" id="KW-0964">Secreted</keyword>
<dbReference type="SMART" id="SM00110">
    <property type="entry name" value="C1Q"/>
    <property type="match status" value="1"/>
</dbReference>
<evidence type="ECO:0000256" key="4">
    <source>
        <dbReference type="SAM" id="MobiDB-lite"/>
    </source>
</evidence>
<dbReference type="EnsemblMetazoa" id="tetur18g00180.1">
    <property type="protein sequence ID" value="tetur18g00180.1"/>
    <property type="gene ID" value="tetur18g00180"/>
</dbReference>
<dbReference type="InterPro" id="IPR001073">
    <property type="entry name" value="C1q_dom"/>
</dbReference>
<dbReference type="PANTHER" id="PTHR22923">
    <property type="entry name" value="CEREBELLIN-RELATED"/>
    <property type="match status" value="1"/>
</dbReference>
<reference evidence="7" key="1">
    <citation type="submission" date="2011-08" db="EMBL/GenBank/DDBJ databases">
        <authorList>
            <person name="Rombauts S."/>
        </authorList>
    </citation>
    <scope>NUCLEOTIDE SEQUENCE</scope>
    <source>
        <strain evidence="7">London</strain>
    </source>
</reference>
<evidence type="ECO:0000256" key="3">
    <source>
        <dbReference type="ARBA" id="ARBA00022729"/>
    </source>
</evidence>
<dbReference type="PROSITE" id="PS50871">
    <property type="entry name" value="C1Q"/>
    <property type="match status" value="1"/>
</dbReference>
<organism evidence="6 7">
    <name type="scientific">Tetranychus urticae</name>
    <name type="common">Two-spotted spider mite</name>
    <dbReference type="NCBI Taxonomy" id="32264"/>
    <lineage>
        <taxon>Eukaryota</taxon>
        <taxon>Metazoa</taxon>
        <taxon>Ecdysozoa</taxon>
        <taxon>Arthropoda</taxon>
        <taxon>Chelicerata</taxon>
        <taxon>Arachnida</taxon>
        <taxon>Acari</taxon>
        <taxon>Acariformes</taxon>
        <taxon>Trombidiformes</taxon>
        <taxon>Prostigmata</taxon>
        <taxon>Eleutherengona</taxon>
        <taxon>Raphignathae</taxon>
        <taxon>Tetranychoidea</taxon>
        <taxon>Tetranychidae</taxon>
        <taxon>Tetranychus</taxon>
    </lineage>
</organism>
<comment type="subcellular location">
    <subcellularLocation>
        <location evidence="1">Secreted</location>
    </subcellularLocation>
</comment>
<dbReference type="PRINTS" id="PR00007">
    <property type="entry name" value="COMPLEMNTC1Q"/>
</dbReference>
<dbReference type="SUPFAM" id="SSF49842">
    <property type="entry name" value="TNF-like"/>
    <property type="match status" value="1"/>
</dbReference>
<evidence type="ECO:0000313" key="6">
    <source>
        <dbReference type="EnsemblMetazoa" id="tetur18g00180.1"/>
    </source>
</evidence>
<dbReference type="InterPro" id="IPR008983">
    <property type="entry name" value="Tumour_necrosis_fac-like_dom"/>
</dbReference>
<accession>T1KQJ9</accession>
<dbReference type="HOGENOM" id="CLU_1221082_0_0_1"/>
<dbReference type="STRING" id="32264.T1KQJ9"/>
<sequence length="227" mass="25366">MWTCHFKELKQPMESLTIFLDYLVKLIKTCFVLTFKIQISTAFDPISFTAIKGSRYDNYISLSTMVVNNRATFNNLYGAFKCTVPGIYFFSFTALGQPNKELRLSLRVSKFPVITVYSNGPASNTVSGSTLLHLSEGDLVYLFIEKGDITESNQLDHAYTSFSGYQLSDKAPTGFLSGIVGRQSMASASDDRTESSESTDVNSKVQFKPDHKDHIFELMEASDDSDD</sequence>
<dbReference type="Proteomes" id="UP000015104">
    <property type="component" value="Unassembled WGS sequence"/>
</dbReference>
<dbReference type="PANTHER" id="PTHR22923:SF116">
    <property type="entry name" value="C1Q DOMAIN-CONTAINING PROTEIN"/>
    <property type="match status" value="1"/>
</dbReference>
<protein>
    <recommendedName>
        <fullName evidence="5">C1q domain-containing protein</fullName>
    </recommendedName>
</protein>